<accession>A0A285CI47</accession>
<name>A0A285CI47_9BACI</name>
<dbReference type="Pfam" id="PF00535">
    <property type="entry name" value="Glycos_transf_2"/>
    <property type="match status" value="1"/>
</dbReference>
<evidence type="ECO:0000313" key="3">
    <source>
        <dbReference type="Proteomes" id="UP000219546"/>
    </source>
</evidence>
<feature type="domain" description="Glycosyltransferase 2-like" evidence="1">
    <location>
        <begin position="7"/>
        <end position="166"/>
    </location>
</feature>
<dbReference type="RefSeq" id="WP_097157083.1">
    <property type="nucleotide sequence ID" value="NZ_JBEPMQ010000003.1"/>
</dbReference>
<dbReference type="InterPro" id="IPR050834">
    <property type="entry name" value="Glycosyltransf_2"/>
</dbReference>
<evidence type="ECO:0000259" key="1">
    <source>
        <dbReference type="Pfam" id="PF00535"/>
    </source>
</evidence>
<dbReference type="Proteomes" id="UP000219546">
    <property type="component" value="Unassembled WGS sequence"/>
</dbReference>
<dbReference type="Gene3D" id="3.90.550.10">
    <property type="entry name" value="Spore Coat Polysaccharide Biosynthesis Protein SpsA, Chain A"/>
    <property type="match status" value="1"/>
</dbReference>
<dbReference type="InterPro" id="IPR029044">
    <property type="entry name" value="Nucleotide-diphossugar_trans"/>
</dbReference>
<gene>
    <name evidence="2" type="ORF">SAMN05877753_101596</name>
</gene>
<sequence>MKKPLISVIIPTFNRLGPLSELVESLFRQTFQDFEIIIVNDQGEPVDRIQSLYPELQIKILTPAKKLHHVGCRNEGLACTEGSFIMLCDDDDFVVPDHLEQMADAIQDADFVYTDVEMVDFITDNGVRCPHSRTVFAYEWDRELVRKFNPYISSGSLYRKEIHQQIGSFDEEVHNYWDWDFFLRVIESGLKIKKLPAANTIYAFTPDGSNISAGLNEKRQTYLQKFSEKHNLGSLSQENFWTMMDRPFVKTKRSQSKIVWDGKPMIYRGR</sequence>
<dbReference type="AlphaFoldDB" id="A0A285CI47"/>
<dbReference type="OrthoDB" id="396512at2"/>
<protein>
    <submittedName>
        <fullName evidence="2">Glycosyltransferase involved in cell wall bisynthesis</fullName>
    </submittedName>
</protein>
<keyword evidence="2" id="KW-0808">Transferase</keyword>
<keyword evidence="3" id="KW-1185">Reference proteome</keyword>
<dbReference type="GO" id="GO:0016740">
    <property type="term" value="F:transferase activity"/>
    <property type="evidence" value="ECO:0007669"/>
    <property type="project" value="UniProtKB-KW"/>
</dbReference>
<dbReference type="PANTHER" id="PTHR43685:SF2">
    <property type="entry name" value="GLYCOSYLTRANSFERASE 2-LIKE DOMAIN-CONTAINING PROTEIN"/>
    <property type="match status" value="1"/>
</dbReference>
<dbReference type="InterPro" id="IPR001173">
    <property type="entry name" value="Glyco_trans_2-like"/>
</dbReference>
<dbReference type="EMBL" id="OAOP01000001">
    <property type="protein sequence ID" value="SNX67277.1"/>
    <property type="molecule type" value="Genomic_DNA"/>
</dbReference>
<dbReference type="SUPFAM" id="SSF53448">
    <property type="entry name" value="Nucleotide-diphospho-sugar transferases"/>
    <property type="match status" value="1"/>
</dbReference>
<reference evidence="2 3" key="1">
    <citation type="submission" date="2017-08" db="EMBL/GenBank/DDBJ databases">
        <authorList>
            <person name="de Groot N.N."/>
        </authorList>
    </citation>
    <scope>NUCLEOTIDE SEQUENCE [LARGE SCALE GENOMIC DNA]</scope>
    <source>
        <strain evidence="2 3">JC228</strain>
    </source>
</reference>
<dbReference type="PANTHER" id="PTHR43685">
    <property type="entry name" value="GLYCOSYLTRANSFERASE"/>
    <property type="match status" value="1"/>
</dbReference>
<proteinExistence type="predicted"/>
<organism evidence="2 3">
    <name type="scientific">Bacillus oleivorans</name>
    <dbReference type="NCBI Taxonomy" id="1448271"/>
    <lineage>
        <taxon>Bacteria</taxon>
        <taxon>Bacillati</taxon>
        <taxon>Bacillota</taxon>
        <taxon>Bacilli</taxon>
        <taxon>Bacillales</taxon>
        <taxon>Bacillaceae</taxon>
        <taxon>Bacillus</taxon>
    </lineage>
</organism>
<evidence type="ECO:0000313" key="2">
    <source>
        <dbReference type="EMBL" id="SNX67277.1"/>
    </source>
</evidence>